<reference evidence="4" key="1">
    <citation type="journal article" date="2019" name="Int. J. Syst. Evol. Microbiol.">
        <title>The Global Catalogue of Microorganisms (GCM) 10K type strain sequencing project: providing services to taxonomists for standard genome sequencing and annotation.</title>
        <authorList>
            <consortium name="The Broad Institute Genomics Platform"/>
            <consortium name="The Broad Institute Genome Sequencing Center for Infectious Disease"/>
            <person name="Wu L."/>
            <person name="Ma J."/>
        </authorList>
    </citation>
    <scope>NUCLEOTIDE SEQUENCE [LARGE SCALE GENOMIC DNA]</scope>
    <source>
        <strain evidence="4">CGMCC 4.7277</strain>
    </source>
</reference>
<dbReference type="Proteomes" id="UP001596084">
    <property type="component" value="Unassembled WGS sequence"/>
</dbReference>
<accession>A0ABW0Q463</accession>
<organism evidence="3 4">
    <name type="scientific">Polaromonas jejuensis</name>
    <dbReference type="NCBI Taxonomy" id="457502"/>
    <lineage>
        <taxon>Bacteria</taxon>
        <taxon>Pseudomonadati</taxon>
        <taxon>Pseudomonadota</taxon>
        <taxon>Betaproteobacteria</taxon>
        <taxon>Burkholderiales</taxon>
        <taxon>Comamonadaceae</taxon>
        <taxon>Polaromonas</taxon>
    </lineage>
</organism>
<dbReference type="Pfam" id="PF07364">
    <property type="entry name" value="DUF1485"/>
    <property type="match status" value="1"/>
</dbReference>
<sequence>MSKAIANTPKPRTLRLAIAGFHLESVSFLPVMSTYADFERTAQRGEAILDQRRGTNDVMGGFIEVCEQANVDMLPIVNAVLGALGPATDEAVERYADEIAGAIAAQADSLDGVLLFLHGASWAPSYHDVERHIIDKVRIVLGPDKPLMVAFDYHGNLDGRTIAGATAAFAYHKSPHTDMAQTGRRAAQCMLKTLRSEIAPVWAIAKPGVLVPSIFSATALRPLADIIERARAIEAQSDGYLDISILAGFSYADAHNTGFSVLCVGDGDPQRAQAIADELAANIWEQRHALYRPLEVFSVGNAIDHVQQGVRNAGKPYVLLEHADRMNDSTYVLAELLNRGVQRAAVPFLWDSAAARKAFEAGVGSTVELRLGGHSSDRAGPEVRVSARVLWAGSKTYRVSGTYQQGVPVNLGLTALLDVNGISISVVSEFAFAVDGDPFYIFGLRPEDFDIIVLRSKTHFRHFYEPLAQEIVIVDTPDHGPADLTVLPYRHLDTKRAFPFVDALPSA</sequence>
<evidence type="ECO:0000313" key="4">
    <source>
        <dbReference type="Proteomes" id="UP001596084"/>
    </source>
</evidence>
<dbReference type="RefSeq" id="WP_068831757.1">
    <property type="nucleotide sequence ID" value="NZ_JBHSMX010000003.1"/>
</dbReference>
<evidence type="ECO:0000259" key="1">
    <source>
        <dbReference type="Pfam" id="PF07171"/>
    </source>
</evidence>
<keyword evidence="4" id="KW-1185">Reference proteome</keyword>
<dbReference type="EMBL" id="JBHSMX010000003">
    <property type="protein sequence ID" value="MFC5519525.1"/>
    <property type="molecule type" value="Genomic_DNA"/>
</dbReference>
<protein>
    <submittedName>
        <fullName evidence="3">M81 family metallopeptidase</fullName>
    </submittedName>
</protein>
<gene>
    <name evidence="3" type="ORF">ACFPP7_01170</name>
</gene>
<feature type="domain" description="Microcystin LR degradation protein MlrC N-terminal" evidence="2">
    <location>
        <begin position="15"/>
        <end position="294"/>
    </location>
</feature>
<name>A0ABW0Q463_9BURK</name>
<feature type="domain" description="Microcystin LR degradation protein MlrC C-terminal" evidence="1">
    <location>
        <begin position="327"/>
        <end position="491"/>
    </location>
</feature>
<evidence type="ECO:0000259" key="2">
    <source>
        <dbReference type="Pfam" id="PF07364"/>
    </source>
</evidence>
<dbReference type="InterPro" id="IPR015995">
    <property type="entry name" value="MlrC_N"/>
</dbReference>
<dbReference type="Pfam" id="PF07171">
    <property type="entry name" value="MlrC_C"/>
    <property type="match status" value="1"/>
</dbReference>
<evidence type="ECO:0000313" key="3">
    <source>
        <dbReference type="EMBL" id="MFC5519525.1"/>
    </source>
</evidence>
<proteinExistence type="predicted"/>
<comment type="caution">
    <text evidence="3">The sequence shown here is derived from an EMBL/GenBank/DDBJ whole genome shotgun (WGS) entry which is preliminary data.</text>
</comment>
<dbReference type="InterPro" id="IPR010799">
    <property type="entry name" value="MlrC_C"/>
</dbReference>